<organism evidence="1 2">
    <name type="scientific">Cichorium intybus</name>
    <name type="common">Chicory</name>
    <dbReference type="NCBI Taxonomy" id="13427"/>
    <lineage>
        <taxon>Eukaryota</taxon>
        <taxon>Viridiplantae</taxon>
        <taxon>Streptophyta</taxon>
        <taxon>Embryophyta</taxon>
        <taxon>Tracheophyta</taxon>
        <taxon>Spermatophyta</taxon>
        <taxon>Magnoliopsida</taxon>
        <taxon>eudicotyledons</taxon>
        <taxon>Gunneridae</taxon>
        <taxon>Pentapetalae</taxon>
        <taxon>asterids</taxon>
        <taxon>campanulids</taxon>
        <taxon>Asterales</taxon>
        <taxon>Asteraceae</taxon>
        <taxon>Cichorioideae</taxon>
        <taxon>Cichorieae</taxon>
        <taxon>Cichoriinae</taxon>
        <taxon>Cichorium</taxon>
    </lineage>
</organism>
<evidence type="ECO:0000313" key="2">
    <source>
        <dbReference type="Proteomes" id="UP001055811"/>
    </source>
</evidence>
<dbReference type="Proteomes" id="UP001055811">
    <property type="component" value="Linkage Group LG04"/>
</dbReference>
<dbReference type="EMBL" id="CM042012">
    <property type="protein sequence ID" value="KAI3752397.1"/>
    <property type="molecule type" value="Genomic_DNA"/>
</dbReference>
<comment type="caution">
    <text evidence="1">The sequence shown here is derived from an EMBL/GenBank/DDBJ whole genome shotgun (WGS) entry which is preliminary data.</text>
</comment>
<gene>
    <name evidence="1" type="ORF">L2E82_24417</name>
</gene>
<reference evidence="1 2" key="2">
    <citation type="journal article" date="2022" name="Mol. Ecol. Resour.">
        <title>The genomes of chicory, endive, great burdock and yacon provide insights into Asteraceae paleo-polyploidization history and plant inulin production.</title>
        <authorList>
            <person name="Fan W."/>
            <person name="Wang S."/>
            <person name="Wang H."/>
            <person name="Wang A."/>
            <person name="Jiang F."/>
            <person name="Liu H."/>
            <person name="Zhao H."/>
            <person name="Xu D."/>
            <person name="Zhang Y."/>
        </authorList>
    </citation>
    <scope>NUCLEOTIDE SEQUENCE [LARGE SCALE GENOMIC DNA]</scope>
    <source>
        <strain evidence="2">cv. Punajuju</strain>
        <tissue evidence="1">Leaves</tissue>
    </source>
</reference>
<keyword evidence="2" id="KW-1185">Reference proteome</keyword>
<name>A0ACB9E1R4_CICIN</name>
<reference evidence="2" key="1">
    <citation type="journal article" date="2022" name="Mol. Ecol. Resour.">
        <title>The genomes of chicory, endive, great burdock and yacon provide insights into Asteraceae palaeo-polyploidization history and plant inulin production.</title>
        <authorList>
            <person name="Fan W."/>
            <person name="Wang S."/>
            <person name="Wang H."/>
            <person name="Wang A."/>
            <person name="Jiang F."/>
            <person name="Liu H."/>
            <person name="Zhao H."/>
            <person name="Xu D."/>
            <person name="Zhang Y."/>
        </authorList>
    </citation>
    <scope>NUCLEOTIDE SEQUENCE [LARGE SCALE GENOMIC DNA]</scope>
    <source>
        <strain evidence="2">cv. Punajuju</strain>
    </source>
</reference>
<proteinExistence type="predicted"/>
<protein>
    <submittedName>
        <fullName evidence="1">Uncharacterized protein</fullName>
    </submittedName>
</protein>
<accession>A0ACB9E1R4</accession>
<evidence type="ECO:0000313" key="1">
    <source>
        <dbReference type="EMBL" id="KAI3752397.1"/>
    </source>
</evidence>
<sequence>MHDAGNDQSVFSYIKMMFRLDHPFLQFPEGLASSAEYISRRDALTSRRVLEATVIDRDILRDAGLWGAIEPYLHRTWTLGEASFTCRGWDRIMATDEDVRECNLHEFGRRVGLYTPTDLQHRHFTQFLGACTQGQLDRAANMEVWAPLSNVVYEARTSRESHLRDPLHRLMHRIVSTSIMHREGGEKSPLHPLDWSFCQQSTGPGVFYYLPGPLIRDPHCSRGRFFDRSASVSHYGAHFGEDAAHRAAASGAVHSSTDGATPGPLAGICTAGPETTEAGGTRRASTIAAATARRTWQPGLSGSRTSLSGSGRYFYRLHQLRASIPDHSQPGPTIMRLDPPDHLVSCMIYQMRRSCLRQVRGHRAPSTCLDHRRVHCSATTLAYEIKDPFVRNYTCDTEHQAIYRLTGVDFKSILCPDFCSHINHSLKGTEIANTRFWAIVVHAHYQQAGYVPDPSLPEMKHTRIAIPALDDVPATFCAQIPQAMLSKVPM</sequence>